<dbReference type="STRING" id="1817760.A2151_04395"/>
<evidence type="ECO:0000313" key="2">
    <source>
        <dbReference type="Proteomes" id="UP000178885"/>
    </source>
</evidence>
<dbReference type="EMBL" id="MFSU01000052">
    <property type="protein sequence ID" value="OGI47567.1"/>
    <property type="molecule type" value="Genomic_DNA"/>
</dbReference>
<proteinExistence type="predicted"/>
<dbReference type="AlphaFoldDB" id="A0A1F6TQZ9"/>
<protein>
    <recommendedName>
        <fullName evidence="3">Fe-S oxidoreductase</fullName>
    </recommendedName>
</protein>
<evidence type="ECO:0000313" key="1">
    <source>
        <dbReference type="EMBL" id="OGI47567.1"/>
    </source>
</evidence>
<name>A0A1F6TQZ9_9PROT</name>
<dbReference type="PANTHER" id="PTHR35866">
    <property type="entry name" value="PUTATIVE-RELATED"/>
    <property type="match status" value="1"/>
</dbReference>
<sequence>MLDEQRALRFECTGCGKCCTGDPAYYYVEASRAEQRRIQDYLGISWRWFRRRYIVRYDDGTEGLSMAGGRCVFLGPDKRCRIYPVRPAQCRNYPFWPQLMNQAAWRHEAQRCEGID</sequence>
<evidence type="ECO:0008006" key="3">
    <source>
        <dbReference type="Google" id="ProtNLM"/>
    </source>
</evidence>
<gene>
    <name evidence="1" type="ORF">A2151_04395</name>
</gene>
<organism evidence="1 2">
    <name type="scientific">Candidatus Muproteobacteria bacterium RBG_16_65_34</name>
    <dbReference type="NCBI Taxonomy" id="1817760"/>
    <lineage>
        <taxon>Bacteria</taxon>
        <taxon>Pseudomonadati</taxon>
        <taxon>Pseudomonadota</taxon>
        <taxon>Candidatus Muproteobacteria</taxon>
    </lineage>
</organism>
<accession>A0A1F6TQZ9</accession>
<dbReference type="Proteomes" id="UP000178885">
    <property type="component" value="Unassembled WGS sequence"/>
</dbReference>
<dbReference type="Pfam" id="PF03692">
    <property type="entry name" value="CxxCxxCC"/>
    <property type="match status" value="1"/>
</dbReference>
<comment type="caution">
    <text evidence="1">The sequence shown here is derived from an EMBL/GenBank/DDBJ whole genome shotgun (WGS) entry which is preliminary data.</text>
</comment>
<reference evidence="1 2" key="1">
    <citation type="journal article" date="2016" name="Nat. Commun.">
        <title>Thousands of microbial genomes shed light on interconnected biogeochemical processes in an aquifer system.</title>
        <authorList>
            <person name="Anantharaman K."/>
            <person name="Brown C.T."/>
            <person name="Hug L.A."/>
            <person name="Sharon I."/>
            <person name="Castelle C.J."/>
            <person name="Probst A.J."/>
            <person name="Thomas B.C."/>
            <person name="Singh A."/>
            <person name="Wilkins M.J."/>
            <person name="Karaoz U."/>
            <person name="Brodie E.L."/>
            <person name="Williams K.H."/>
            <person name="Hubbard S.S."/>
            <person name="Banfield J.F."/>
        </authorList>
    </citation>
    <scope>NUCLEOTIDE SEQUENCE [LARGE SCALE GENOMIC DNA]</scope>
</reference>
<dbReference type="InterPro" id="IPR005358">
    <property type="entry name" value="Puta_zinc/iron-chelating_dom"/>
</dbReference>
<dbReference type="PANTHER" id="PTHR35866:SF1">
    <property type="entry name" value="YKGJ FAMILY CYSTEINE CLUSTER PROTEIN"/>
    <property type="match status" value="1"/>
</dbReference>